<gene>
    <name evidence="1" type="ORF">CRI94_07430</name>
</gene>
<dbReference type="AlphaFoldDB" id="A0A2A8CZ53"/>
<organism evidence="1 2">
    <name type="scientific">Longibacter salinarum</name>
    <dbReference type="NCBI Taxonomy" id="1850348"/>
    <lineage>
        <taxon>Bacteria</taxon>
        <taxon>Pseudomonadati</taxon>
        <taxon>Rhodothermota</taxon>
        <taxon>Rhodothermia</taxon>
        <taxon>Rhodothermales</taxon>
        <taxon>Salisaetaceae</taxon>
        <taxon>Longibacter</taxon>
    </lineage>
</organism>
<reference evidence="1 2" key="1">
    <citation type="submission" date="2017-10" db="EMBL/GenBank/DDBJ databases">
        <title>Draft genome of Longibacter Salinarum.</title>
        <authorList>
            <person name="Goh K.M."/>
            <person name="Shamsir M.S."/>
            <person name="Lim S.W."/>
        </authorList>
    </citation>
    <scope>NUCLEOTIDE SEQUENCE [LARGE SCALE GENOMIC DNA]</scope>
    <source>
        <strain evidence="1 2">KCTC 52045</strain>
    </source>
</reference>
<name>A0A2A8CZ53_9BACT</name>
<evidence type="ECO:0000313" key="1">
    <source>
        <dbReference type="EMBL" id="PEN13881.1"/>
    </source>
</evidence>
<dbReference type="Proteomes" id="UP000220102">
    <property type="component" value="Unassembled WGS sequence"/>
</dbReference>
<protein>
    <submittedName>
        <fullName evidence="1">Uncharacterized protein</fullName>
    </submittedName>
</protein>
<evidence type="ECO:0000313" key="2">
    <source>
        <dbReference type="Proteomes" id="UP000220102"/>
    </source>
</evidence>
<dbReference type="EMBL" id="PDEQ01000003">
    <property type="protein sequence ID" value="PEN13881.1"/>
    <property type="molecule type" value="Genomic_DNA"/>
</dbReference>
<proteinExistence type="predicted"/>
<accession>A0A2A8CZ53</accession>
<comment type="caution">
    <text evidence="1">The sequence shown here is derived from an EMBL/GenBank/DDBJ whole genome shotgun (WGS) entry which is preliminary data.</text>
</comment>
<keyword evidence="2" id="KW-1185">Reference proteome</keyword>
<sequence length="107" mass="12492">MVEELRALGEWVFRSLCALWLHFLDAVGSLIERVLLRAVETGRNEQGRRAEGKQGMPELFRRKRIHKRVFSLTPVIRFGRNFLRTGLSYGVFFETNAYSACIRVSRF</sequence>